<accession>E9S9V0</accession>
<name>E9S9V0_RUMAL</name>
<dbReference type="GO" id="GO:0005886">
    <property type="term" value="C:plasma membrane"/>
    <property type="evidence" value="ECO:0007669"/>
    <property type="project" value="TreeGrafter"/>
</dbReference>
<gene>
    <name evidence="2" type="ORF">CUS_6401</name>
</gene>
<dbReference type="eggNOG" id="COG3247">
    <property type="taxonomic scope" value="Bacteria"/>
</dbReference>
<dbReference type="STRING" id="246199.CUS_6401"/>
<dbReference type="OrthoDB" id="1820516at2"/>
<comment type="caution">
    <text evidence="2">The sequence shown here is derived from an EMBL/GenBank/DDBJ whole genome shotgun (WGS) entry which is preliminary data.</text>
</comment>
<feature type="transmembrane region" description="Helical" evidence="1">
    <location>
        <begin position="126"/>
        <end position="147"/>
    </location>
</feature>
<dbReference type="EMBL" id="ADKM02000050">
    <property type="protein sequence ID" value="EGC03931.1"/>
    <property type="molecule type" value="Genomic_DNA"/>
</dbReference>
<feature type="transmembrane region" description="Helical" evidence="1">
    <location>
        <begin position="92"/>
        <end position="114"/>
    </location>
</feature>
<dbReference type="Pfam" id="PF03729">
    <property type="entry name" value="DUF308"/>
    <property type="match status" value="1"/>
</dbReference>
<dbReference type="RefSeq" id="WP_002847950.1">
    <property type="nucleotide sequence ID" value="NZ_ADKM02000050.1"/>
</dbReference>
<dbReference type="PANTHER" id="PTHR34989">
    <property type="entry name" value="PROTEIN HDED"/>
    <property type="match status" value="1"/>
</dbReference>
<evidence type="ECO:0000256" key="1">
    <source>
        <dbReference type="SAM" id="Phobius"/>
    </source>
</evidence>
<proteinExistence type="predicted"/>
<dbReference type="PANTHER" id="PTHR34989:SF1">
    <property type="entry name" value="PROTEIN HDED"/>
    <property type="match status" value="1"/>
</dbReference>
<protein>
    <submittedName>
        <fullName evidence="2">Conserved domain protein</fullName>
    </submittedName>
</protein>
<dbReference type="AlphaFoldDB" id="E9S9V0"/>
<feature type="transmembrane region" description="Helical" evidence="1">
    <location>
        <begin position="36"/>
        <end position="57"/>
    </location>
</feature>
<keyword evidence="1" id="KW-0472">Membrane</keyword>
<evidence type="ECO:0000313" key="3">
    <source>
        <dbReference type="Proteomes" id="UP000004259"/>
    </source>
</evidence>
<dbReference type="InterPro" id="IPR052712">
    <property type="entry name" value="Acid_resist_chaperone_HdeD"/>
</dbReference>
<keyword evidence="1" id="KW-0812">Transmembrane</keyword>
<feature type="transmembrane region" description="Helical" evidence="1">
    <location>
        <begin position="69"/>
        <end position="86"/>
    </location>
</feature>
<sequence length="196" mass="21163">MESLKKAVRNYWVLSAFCIVMGGALIYRPGFFTRMVGIVVGGLMALYGAASLVKYFVGHKADPERASGLVSGVIFMAAGIFVMVRPDFIPKVISLVFGCYMLVSGVVNVQEALYVKGRGEPNWLRAFLPALLTALLGISLLVNPLLIVNGAMTILGICLLVAGIMNLTGRISISRSVFRRKKEDNKGGSAEFIDID</sequence>
<dbReference type="Proteomes" id="UP000004259">
    <property type="component" value="Unassembled WGS sequence"/>
</dbReference>
<reference evidence="2 3" key="1">
    <citation type="submission" date="2011-02" db="EMBL/GenBank/DDBJ databases">
        <authorList>
            <person name="Nelson K.E."/>
            <person name="Sutton G."/>
            <person name="Torralba M."/>
            <person name="Durkin S."/>
            <person name="Harkins D."/>
            <person name="Montgomery R."/>
            <person name="Ziemer C."/>
            <person name="Klaassens E."/>
            <person name="Ocuiv P."/>
            <person name="Morrison M."/>
        </authorList>
    </citation>
    <scope>NUCLEOTIDE SEQUENCE [LARGE SCALE GENOMIC DNA]</scope>
    <source>
        <strain evidence="2 3">8</strain>
    </source>
</reference>
<feature type="transmembrane region" description="Helical" evidence="1">
    <location>
        <begin position="12"/>
        <end position="30"/>
    </location>
</feature>
<organism evidence="2 3">
    <name type="scientific">Ruminococcus albus 8</name>
    <dbReference type="NCBI Taxonomy" id="246199"/>
    <lineage>
        <taxon>Bacteria</taxon>
        <taxon>Bacillati</taxon>
        <taxon>Bacillota</taxon>
        <taxon>Clostridia</taxon>
        <taxon>Eubacteriales</taxon>
        <taxon>Oscillospiraceae</taxon>
        <taxon>Ruminococcus</taxon>
    </lineage>
</organism>
<evidence type="ECO:0000313" key="2">
    <source>
        <dbReference type="EMBL" id="EGC03931.1"/>
    </source>
</evidence>
<keyword evidence="3" id="KW-1185">Reference proteome</keyword>
<dbReference type="InterPro" id="IPR005325">
    <property type="entry name" value="DUF308_memb"/>
</dbReference>
<keyword evidence="1" id="KW-1133">Transmembrane helix</keyword>
<feature type="transmembrane region" description="Helical" evidence="1">
    <location>
        <begin position="153"/>
        <end position="173"/>
    </location>
</feature>